<dbReference type="Pfam" id="PF00176">
    <property type="entry name" value="SNF2-rel_dom"/>
    <property type="match status" value="1"/>
</dbReference>
<dbReference type="PROSITE" id="PS50089">
    <property type="entry name" value="ZF_RING_2"/>
    <property type="match status" value="1"/>
</dbReference>
<comment type="similarity">
    <text evidence="1">Belongs to the SNF2/RAD54 helicase family. RAD16 subfamily.</text>
</comment>
<keyword evidence="4 9" id="KW-0863">Zinc-finger</keyword>
<dbReference type="InterPro" id="IPR027417">
    <property type="entry name" value="P-loop_NTPase"/>
</dbReference>
<evidence type="ECO:0000256" key="5">
    <source>
        <dbReference type="ARBA" id="ARBA00022801"/>
    </source>
</evidence>
<evidence type="ECO:0000256" key="8">
    <source>
        <dbReference type="ARBA" id="ARBA00022840"/>
    </source>
</evidence>
<dbReference type="InterPro" id="IPR050628">
    <property type="entry name" value="SNF2_RAD54_helicase_TF"/>
</dbReference>
<dbReference type="InterPro" id="IPR017907">
    <property type="entry name" value="Znf_RING_CS"/>
</dbReference>
<dbReference type="InterPro" id="IPR049730">
    <property type="entry name" value="SNF2/RAD54-like_C"/>
</dbReference>
<dbReference type="Gene3D" id="3.30.40.10">
    <property type="entry name" value="Zinc/RING finger domain, C3HC4 (zinc finger)"/>
    <property type="match status" value="1"/>
</dbReference>
<reference evidence="13" key="1">
    <citation type="submission" date="2017-08" db="EMBL/GenBank/DDBJ databases">
        <authorList>
            <person name="Polle J.E."/>
            <person name="Barry K."/>
            <person name="Cushman J."/>
            <person name="Schmutz J."/>
            <person name="Tran D."/>
            <person name="Hathwaick L.T."/>
            <person name="Yim W.C."/>
            <person name="Jenkins J."/>
            <person name="Mckie-Krisberg Z.M."/>
            <person name="Prochnik S."/>
            <person name="Lindquist E."/>
            <person name="Dockter R.B."/>
            <person name="Adam C."/>
            <person name="Molina H."/>
            <person name="Bunkerborg J."/>
            <person name="Jin E."/>
            <person name="Buchheim M."/>
            <person name="Magnuson J."/>
        </authorList>
    </citation>
    <scope>NUCLEOTIDE SEQUENCE</scope>
    <source>
        <strain evidence="13">CCAP 19/18</strain>
    </source>
</reference>
<gene>
    <name evidence="13" type="ORF">DUNSADRAFT_16872</name>
</gene>
<dbReference type="GO" id="GO:0016787">
    <property type="term" value="F:hydrolase activity"/>
    <property type="evidence" value="ECO:0007669"/>
    <property type="project" value="UniProtKB-KW"/>
</dbReference>
<feature type="compositionally biased region" description="Low complexity" evidence="10">
    <location>
        <begin position="238"/>
        <end position="254"/>
    </location>
</feature>
<dbReference type="Gene3D" id="3.40.50.10810">
    <property type="entry name" value="Tandem AAA-ATPase domain"/>
    <property type="match status" value="1"/>
</dbReference>
<feature type="region of interest" description="Disordered" evidence="10">
    <location>
        <begin position="238"/>
        <end position="270"/>
    </location>
</feature>
<evidence type="ECO:0000256" key="9">
    <source>
        <dbReference type="PROSITE-ProRule" id="PRU00175"/>
    </source>
</evidence>
<feature type="domain" description="Helicase C-terminal" evidence="12">
    <location>
        <begin position="354"/>
        <end position="466"/>
    </location>
</feature>
<dbReference type="InterPro" id="IPR038718">
    <property type="entry name" value="SNF2-like_sf"/>
</dbReference>
<dbReference type="InterPro" id="IPR001650">
    <property type="entry name" value="Helicase_C-like"/>
</dbReference>
<keyword evidence="7" id="KW-0862">Zinc</keyword>
<evidence type="ECO:0000313" key="13">
    <source>
        <dbReference type="EMBL" id="KAF5843373.1"/>
    </source>
</evidence>
<feature type="region of interest" description="Disordered" evidence="10">
    <location>
        <begin position="294"/>
        <end position="363"/>
    </location>
</feature>
<keyword evidence="6" id="KW-0347">Helicase</keyword>
<dbReference type="PANTHER" id="PTHR45626:SF16">
    <property type="entry name" value="ATP-DEPENDENT HELICASE ULS1"/>
    <property type="match status" value="1"/>
</dbReference>
<feature type="domain" description="RING-type" evidence="11">
    <location>
        <begin position="181"/>
        <end position="224"/>
    </location>
</feature>
<evidence type="ECO:0000256" key="3">
    <source>
        <dbReference type="ARBA" id="ARBA00022741"/>
    </source>
</evidence>
<dbReference type="EMBL" id="MU069443">
    <property type="protein sequence ID" value="KAF5843373.1"/>
    <property type="molecule type" value="Genomic_DNA"/>
</dbReference>
<dbReference type="PANTHER" id="PTHR45626">
    <property type="entry name" value="TRANSCRIPTION TERMINATION FACTOR 2-RELATED"/>
    <property type="match status" value="1"/>
</dbReference>
<keyword evidence="3" id="KW-0547">Nucleotide-binding</keyword>
<dbReference type="PROSITE" id="PS00518">
    <property type="entry name" value="ZF_RING_1"/>
    <property type="match status" value="1"/>
</dbReference>
<accession>A0ABQ7H938</accession>
<evidence type="ECO:0000256" key="7">
    <source>
        <dbReference type="ARBA" id="ARBA00022833"/>
    </source>
</evidence>
<evidence type="ECO:0000259" key="12">
    <source>
        <dbReference type="PROSITE" id="PS51194"/>
    </source>
</evidence>
<dbReference type="SUPFAM" id="SSF52540">
    <property type="entry name" value="P-loop containing nucleoside triphosphate hydrolases"/>
    <property type="match status" value="1"/>
</dbReference>
<evidence type="ECO:0000256" key="10">
    <source>
        <dbReference type="SAM" id="MobiDB-lite"/>
    </source>
</evidence>
<evidence type="ECO:0000256" key="2">
    <source>
        <dbReference type="ARBA" id="ARBA00022723"/>
    </source>
</evidence>
<proteinExistence type="inferred from homology"/>
<dbReference type="Pfam" id="PF13923">
    <property type="entry name" value="zf-C3HC4_2"/>
    <property type="match status" value="1"/>
</dbReference>
<dbReference type="SMART" id="SM00184">
    <property type="entry name" value="RING"/>
    <property type="match status" value="1"/>
</dbReference>
<evidence type="ECO:0000256" key="6">
    <source>
        <dbReference type="ARBA" id="ARBA00022806"/>
    </source>
</evidence>
<dbReference type="Pfam" id="PF00271">
    <property type="entry name" value="Helicase_C"/>
    <property type="match status" value="1"/>
</dbReference>
<protein>
    <submittedName>
        <fullName evidence="13">P-loop containing nucleoside triphosphate hydrolase protein</fullName>
    </submittedName>
</protein>
<evidence type="ECO:0000256" key="1">
    <source>
        <dbReference type="ARBA" id="ARBA00008438"/>
    </source>
</evidence>
<sequence>MGPSQVDDLFAYFKFLRYKPYNDPAGFKELIKDKILHNPDNGYKILSIVLQAILLRRTKSTKLGDEPIVNLPPREQELIQPEFTAQEADFYKTVQEDGMRALEQNTKENGGKEQYVNMLYFLLKMRQACNHPWLVKGLGQRYTKGGSCRPASAAELAAARKLEPEQRARLLSLVQHPQAQCPVCADVPEDPVVATCGHVYCQQCAAAQLEGAGHEDEFLCSSCSVVLRSSSLFSAAALQGQQPQQSKPAAPPKGGSKKGGGAASSCLGSDAPWTTSTKVDQLMQLLHRVLIKQGAGGASQPPSTPAGPSAGTPNPYRSKVSSKMAKMFKPLGPPLPAQQLPGSKAGGGAAASGGPPGAAKGPRKDKVIVFSQWTSMLDLLELPLGAARFNFRRLDGTMSVAQRERAIIDFEDQPDVLVLLVSLKAAALGVNLTCANHVVLMDLWWNPTVEEQAIDRAHRIGECSCS</sequence>
<dbReference type="SUPFAM" id="SSF57850">
    <property type="entry name" value="RING/U-box"/>
    <property type="match status" value="1"/>
</dbReference>
<dbReference type="InterPro" id="IPR001841">
    <property type="entry name" value="Znf_RING"/>
</dbReference>
<evidence type="ECO:0000259" key="11">
    <source>
        <dbReference type="PROSITE" id="PS50089"/>
    </source>
</evidence>
<dbReference type="InterPro" id="IPR013083">
    <property type="entry name" value="Znf_RING/FYVE/PHD"/>
</dbReference>
<comment type="caution">
    <text evidence="13">The sequence shown here is derived from an EMBL/GenBank/DDBJ whole genome shotgun (WGS) entry which is preliminary data.</text>
</comment>
<evidence type="ECO:0000256" key="4">
    <source>
        <dbReference type="ARBA" id="ARBA00022771"/>
    </source>
</evidence>
<evidence type="ECO:0000313" key="14">
    <source>
        <dbReference type="Proteomes" id="UP000815325"/>
    </source>
</evidence>
<keyword evidence="14" id="KW-1185">Reference proteome</keyword>
<feature type="compositionally biased region" description="Gly residues" evidence="10">
    <location>
        <begin position="344"/>
        <end position="356"/>
    </location>
</feature>
<dbReference type="PROSITE" id="PS51194">
    <property type="entry name" value="HELICASE_CTER"/>
    <property type="match status" value="1"/>
</dbReference>
<keyword evidence="2" id="KW-0479">Metal-binding</keyword>
<name>A0ABQ7H938_DUNSA</name>
<dbReference type="InterPro" id="IPR000330">
    <property type="entry name" value="SNF2_N"/>
</dbReference>
<organism evidence="13 14">
    <name type="scientific">Dunaliella salina</name>
    <name type="common">Green alga</name>
    <name type="synonym">Protococcus salinus</name>
    <dbReference type="NCBI Taxonomy" id="3046"/>
    <lineage>
        <taxon>Eukaryota</taxon>
        <taxon>Viridiplantae</taxon>
        <taxon>Chlorophyta</taxon>
        <taxon>core chlorophytes</taxon>
        <taxon>Chlorophyceae</taxon>
        <taxon>CS clade</taxon>
        <taxon>Chlamydomonadales</taxon>
        <taxon>Dunaliellaceae</taxon>
        <taxon>Dunaliella</taxon>
    </lineage>
</organism>
<keyword evidence="8" id="KW-0067">ATP-binding</keyword>
<dbReference type="Proteomes" id="UP000815325">
    <property type="component" value="Unassembled WGS sequence"/>
</dbReference>
<dbReference type="CDD" id="cd18793">
    <property type="entry name" value="SF2_C_SNF"/>
    <property type="match status" value="1"/>
</dbReference>
<dbReference type="SMART" id="SM00490">
    <property type="entry name" value="HELICc"/>
    <property type="match status" value="1"/>
</dbReference>
<keyword evidence="5 13" id="KW-0378">Hydrolase</keyword>
<dbReference type="Gene3D" id="3.40.50.300">
    <property type="entry name" value="P-loop containing nucleotide triphosphate hydrolases"/>
    <property type="match status" value="2"/>
</dbReference>